<evidence type="ECO:0000313" key="2">
    <source>
        <dbReference type="Proteomes" id="UP000006281"/>
    </source>
</evidence>
<dbReference type="Pfam" id="PF14885">
    <property type="entry name" value="GHL15"/>
    <property type="match status" value="1"/>
</dbReference>
<accession>K0JZ26</accession>
<proteinExistence type="predicted"/>
<dbReference type="Gene3D" id="3.20.20.70">
    <property type="entry name" value="Aldolase class I"/>
    <property type="match status" value="1"/>
</dbReference>
<dbReference type="STRING" id="1179773.BN6_40940"/>
<dbReference type="KEGG" id="sesp:BN6_40940"/>
<protein>
    <submittedName>
        <fullName evidence="1">Putative secreted protein</fullName>
    </submittedName>
</protein>
<organism evidence="1 2">
    <name type="scientific">Saccharothrix espanaensis (strain ATCC 51144 / DSM 44229 / JCM 9112 / NBRC 15066 / NRRL 15764)</name>
    <dbReference type="NCBI Taxonomy" id="1179773"/>
    <lineage>
        <taxon>Bacteria</taxon>
        <taxon>Bacillati</taxon>
        <taxon>Actinomycetota</taxon>
        <taxon>Actinomycetes</taxon>
        <taxon>Pseudonocardiales</taxon>
        <taxon>Pseudonocardiaceae</taxon>
        <taxon>Saccharothrix</taxon>
    </lineage>
</organism>
<dbReference type="InterPro" id="IPR029455">
    <property type="entry name" value="GHL15"/>
</dbReference>
<dbReference type="EMBL" id="HE804045">
    <property type="protein sequence ID" value="CCH31381.1"/>
    <property type="molecule type" value="Genomic_DNA"/>
</dbReference>
<dbReference type="OrthoDB" id="3656692at2"/>
<dbReference type="RefSeq" id="WP_015101493.1">
    <property type="nucleotide sequence ID" value="NC_019673.1"/>
</dbReference>
<dbReference type="Proteomes" id="UP000006281">
    <property type="component" value="Chromosome"/>
</dbReference>
<dbReference type="HOGENOM" id="CLU_635979_0_0_11"/>
<dbReference type="PATRIC" id="fig|1179773.3.peg.4099"/>
<dbReference type="InterPro" id="IPR013785">
    <property type="entry name" value="Aldolase_TIM"/>
</dbReference>
<dbReference type="AlphaFoldDB" id="K0JZ26"/>
<dbReference type="eggNOG" id="ENOG5033EE0">
    <property type="taxonomic scope" value="Bacteria"/>
</dbReference>
<sequence length="431" mass="46815">MTSFQSESMGGRRGRGRLTGLLGVVAVTAALVVVPGTTANAVGTPTVDGRADSYGGVGDAQSFWLHLNSTPVSDSMAATEAKRHKYVVLNAWEGGLLKKLKASNPKVQVYVYKDLSSTRSYACKGGVDDKYLPAGVGYCAADQNHPEWFLLGPTGKRLEYSGYSGHWQMDVGNTTYQNAWAANVIADARVTGFDGVFMDNALFPCDAYHEGVCPPKYPTDAKFQSAYKSMLANLKARFAGANLKTVANLSNARLHNGAWDAYTEHLDGGFDEWWLTFDNRNLLPEYDQGWSRQVAEIASNEARGKITLVQPHFSPGQDRPQRYAMASYLLALGDKAAISEIENTDDYGDPTARSAMYDWNLGRASGAYRSVSPNVFRRDFACGTVIVNANKDKTEPVRLKLGTSYTDERGAKVSSVTLAGTSGTILRKTCA</sequence>
<dbReference type="InterPro" id="IPR017853">
    <property type="entry name" value="GH"/>
</dbReference>
<dbReference type="SUPFAM" id="SSF51445">
    <property type="entry name" value="(Trans)glycosidases"/>
    <property type="match status" value="1"/>
</dbReference>
<evidence type="ECO:0000313" key="1">
    <source>
        <dbReference type="EMBL" id="CCH31381.1"/>
    </source>
</evidence>
<keyword evidence="2" id="KW-1185">Reference proteome</keyword>
<gene>
    <name evidence="1" type="ordered locus">BN6_40940</name>
</gene>
<dbReference type="BioCyc" id="SESP1179773:BN6_RS19825-MONOMER"/>
<reference evidence="1 2" key="1">
    <citation type="journal article" date="2012" name="BMC Genomics">
        <title>Complete genome sequence of Saccharothrix espanaensis DSM 44229T and comparison to the other completely sequenced Pseudonocardiaceae.</title>
        <authorList>
            <person name="Strobel T."/>
            <person name="Al-Dilaimi A."/>
            <person name="Blom J."/>
            <person name="Gessner A."/>
            <person name="Kalinowski J."/>
            <person name="Luzhetska M."/>
            <person name="Puhler A."/>
            <person name="Szczepanowski R."/>
            <person name="Bechthold A."/>
            <person name="Ruckert C."/>
        </authorList>
    </citation>
    <scope>NUCLEOTIDE SEQUENCE [LARGE SCALE GENOMIC DNA]</scope>
    <source>
        <strain evidence="2">ATCC 51144 / DSM 44229 / JCM 9112 / NBRC 15066 / NRRL 15764</strain>
    </source>
</reference>
<name>K0JZ26_SACES</name>